<comment type="similarity">
    <text evidence="1">Belongs to the carbohydrate kinase PfkB family.</text>
</comment>
<keyword evidence="2" id="KW-0808">Transferase</keyword>
<keyword evidence="8" id="KW-1185">Reference proteome</keyword>
<accession>A0A1C4YV39</accession>
<dbReference type="GO" id="GO:0016301">
    <property type="term" value="F:kinase activity"/>
    <property type="evidence" value="ECO:0007669"/>
    <property type="project" value="UniProtKB-KW"/>
</dbReference>
<gene>
    <name evidence="7" type="ORF">GA0070564_104383</name>
</gene>
<sequence>MLTVLGEAVVDLAPAGGGDLLAAHPGGSPLNVAVGLARLGRPTAMLARFSRTAFGRRLRAHADTNGVDLTHAVADDRPATLAVVSLNPTGAAEYDFYLTGTADWHWTPEELPGLPPGTAVLHTGSLAVLLPPGADVVADLLAREHAAGRVLISIDPNVRPAVLDDPDAARARLLALARHAHLVKASDEDLAWLLPGASVEQAAARLLEAGVRLVVVTRGAAGSYAVTADGTDLHHPARRVTVVDTVGAGDAFTAGLLDALVEAGAATPSAVGSLDAAGLGAVLDRATRVAAITCGRAGADPPHRRELTASVDG</sequence>
<keyword evidence="5" id="KW-0067">ATP-binding</keyword>
<dbReference type="PROSITE" id="PS00584">
    <property type="entry name" value="PFKB_KINASES_2"/>
    <property type="match status" value="1"/>
</dbReference>
<evidence type="ECO:0000313" key="7">
    <source>
        <dbReference type="EMBL" id="SCF24221.1"/>
    </source>
</evidence>
<evidence type="ECO:0000256" key="5">
    <source>
        <dbReference type="ARBA" id="ARBA00022840"/>
    </source>
</evidence>
<reference evidence="8" key="1">
    <citation type="submission" date="2016-06" db="EMBL/GenBank/DDBJ databases">
        <authorList>
            <person name="Varghese N."/>
            <person name="Submissions Spin"/>
        </authorList>
    </citation>
    <scope>NUCLEOTIDE SEQUENCE [LARGE SCALE GENOMIC DNA]</scope>
    <source>
        <strain evidence="8">DSM 44830</strain>
    </source>
</reference>
<organism evidence="7 8">
    <name type="scientific">Micromonospora mirobrigensis</name>
    <dbReference type="NCBI Taxonomy" id="262898"/>
    <lineage>
        <taxon>Bacteria</taxon>
        <taxon>Bacillati</taxon>
        <taxon>Actinomycetota</taxon>
        <taxon>Actinomycetes</taxon>
        <taxon>Micromonosporales</taxon>
        <taxon>Micromonosporaceae</taxon>
        <taxon>Micromonospora</taxon>
    </lineage>
</organism>
<proteinExistence type="inferred from homology"/>
<dbReference type="CDD" id="cd01167">
    <property type="entry name" value="bac_FRK"/>
    <property type="match status" value="1"/>
</dbReference>
<keyword evidence="3" id="KW-0547">Nucleotide-binding</keyword>
<dbReference type="PANTHER" id="PTHR43085:SF1">
    <property type="entry name" value="PSEUDOURIDINE KINASE-RELATED"/>
    <property type="match status" value="1"/>
</dbReference>
<dbReference type="AlphaFoldDB" id="A0A1C4YV39"/>
<dbReference type="GO" id="GO:0005524">
    <property type="term" value="F:ATP binding"/>
    <property type="evidence" value="ECO:0007669"/>
    <property type="project" value="UniProtKB-KW"/>
</dbReference>
<dbReference type="InterPro" id="IPR011611">
    <property type="entry name" value="PfkB_dom"/>
</dbReference>
<dbReference type="Proteomes" id="UP000199504">
    <property type="component" value="Unassembled WGS sequence"/>
</dbReference>
<keyword evidence="4 7" id="KW-0418">Kinase</keyword>
<dbReference type="PANTHER" id="PTHR43085">
    <property type="entry name" value="HEXOKINASE FAMILY MEMBER"/>
    <property type="match status" value="1"/>
</dbReference>
<feature type="domain" description="Carbohydrate kinase PfkB" evidence="6">
    <location>
        <begin position="23"/>
        <end position="301"/>
    </location>
</feature>
<evidence type="ECO:0000256" key="2">
    <source>
        <dbReference type="ARBA" id="ARBA00022679"/>
    </source>
</evidence>
<protein>
    <submittedName>
        <fullName evidence="7">Fructokinase</fullName>
    </submittedName>
</protein>
<name>A0A1C4YV39_9ACTN</name>
<dbReference type="EMBL" id="FMCX01000004">
    <property type="protein sequence ID" value="SCF24221.1"/>
    <property type="molecule type" value="Genomic_DNA"/>
</dbReference>
<evidence type="ECO:0000256" key="4">
    <source>
        <dbReference type="ARBA" id="ARBA00022777"/>
    </source>
</evidence>
<dbReference type="InterPro" id="IPR050306">
    <property type="entry name" value="PfkB_Carbo_kinase"/>
</dbReference>
<evidence type="ECO:0000256" key="1">
    <source>
        <dbReference type="ARBA" id="ARBA00010688"/>
    </source>
</evidence>
<dbReference type="InterPro" id="IPR029056">
    <property type="entry name" value="Ribokinase-like"/>
</dbReference>
<dbReference type="OrthoDB" id="9795789at2"/>
<dbReference type="Pfam" id="PF00294">
    <property type="entry name" value="PfkB"/>
    <property type="match status" value="1"/>
</dbReference>
<dbReference type="Gene3D" id="3.40.1190.20">
    <property type="match status" value="1"/>
</dbReference>
<evidence type="ECO:0000313" key="8">
    <source>
        <dbReference type="Proteomes" id="UP000199504"/>
    </source>
</evidence>
<evidence type="ECO:0000259" key="6">
    <source>
        <dbReference type="Pfam" id="PF00294"/>
    </source>
</evidence>
<dbReference type="SUPFAM" id="SSF53613">
    <property type="entry name" value="Ribokinase-like"/>
    <property type="match status" value="1"/>
</dbReference>
<dbReference type="InterPro" id="IPR002173">
    <property type="entry name" value="Carboh/pur_kinase_PfkB_CS"/>
</dbReference>
<evidence type="ECO:0000256" key="3">
    <source>
        <dbReference type="ARBA" id="ARBA00022741"/>
    </source>
</evidence>
<dbReference type="STRING" id="262898.GA0070564_104383"/>